<dbReference type="SMART" id="SM00855">
    <property type="entry name" value="PGAM"/>
    <property type="match status" value="1"/>
</dbReference>
<dbReference type="InterPro" id="IPR050275">
    <property type="entry name" value="PGM_Phosphatase"/>
</dbReference>
<dbReference type="InterPro" id="IPR029033">
    <property type="entry name" value="His_PPase_superfam"/>
</dbReference>
<dbReference type="CDD" id="cd07067">
    <property type="entry name" value="HP_PGM_like"/>
    <property type="match status" value="1"/>
</dbReference>
<feature type="compositionally biased region" description="Basic and acidic residues" evidence="1">
    <location>
        <begin position="587"/>
        <end position="612"/>
    </location>
</feature>
<dbReference type="Proteomes" id="UP000007494">
    <property type="component" value="Chromosome VIIa"/>
</dbReference>
<dbReference type="RefSeq" id="XP_003882311.1">
    <property type="nucleotide sequence ID" value="XM_003882262.1"/>
</dbReference>
<evidence type="ECO:0000313" key="4">
    <source>
        <dbReference type="Proteomes" id="UP000007494"/>
    </source>
</evidence>
<dbReference type="Gene3D" id="3.40.50.1240">
    <property type="entry name" value="Phosphoglycerate mutase-like"/>
    <property type="match status" value="2"/>
</dbReference>
<dbReference type="GO" id="GO:0016791">
    <property type="term" value="F:phosphatase activity"/>
    <property type="evidence" value="ECO:0007669"/>
    <property type="project" value="TreeGrafter"/>
</dbReference>
<reference evidence="2" key="1">
    <citation type="submission" date="2011-02" db="EMBL/GenBank/DDBJ databases">
        <authorList>
            <person name="Aslett M."/>
        </authorList>
    </citation>
    <scope>NUCLEOTIDE SEQUENCE</scope>
    <source>
        <strain evidence="2">Liverpool</strain>
    </source>
</reference>
<sequence length="672" mass="73485">MANEDMQPSSVGDKAALYAATEEADVREPPQDTCEPENSYSPRLFSPTAPPAGEQPPSLPGTSVEDPDSDRRFNATESVQTVNPGLKCRTYRKRFYFIRHGQSQNNAVSLNDQTQVESFAVPSSCLTRAANKRTGEGARTRAPDERSKFRRCQEPLASKQRPRPVKSETSGATSAEPADRRVPDPSVTDLGKAQAAQAARWVQEHVRQVLQRPRRRRRDGEERDTQTPKVTRIICSPMRRSVETAAEMSKVLQAEVYIHPLLFEQGGLFRGPRKFRPGCRSSSIGDGVKATNGATVSDPARRDRPQTQITVHGGSQQESGPHPVSTQESDKGTQGQNVRSLENTTGSGLGGDDAPLGMTLDEILQIIPHAAVIPVAADTGDCHMSRPKSEVRHIRPERDTDTRPPAFKARSSLRESGDRSLGSSCDAGVGGGYRPDWAAARRHAWWQGGRETLIQTVQRARQVILWMEKQCLQTEETGGSILMIMHGLMMDLLLKALFFPFPSSDSPAPYLDLLLDFLRHQEALTGVPIYNLPQQAAYFPSSNCSFCCLELAARSVRPRARHLSSEANGCTPSQRKGQLRQPHQLPGKREGSAEAEGEGRPGGKKASGESHHSKTALDTTSAEAVEAEGVRLSFCASQEPRLVAALVQWNTPTVEPQLYTGHTVGASVLMSI</sequence>
<feature type="compositionally biased region" description="Polar residues" evidence="1">
    <location>
        <begin position="565"/>
        <end position="576"/>
    </location>
</feature>
<dbReference type="PANTHER" id="PTHR48100:SF1">
    <property type="entry name" value="HISTIDINE PHOSPHATASE FAMILY PROTEIN-RELATED"/>
    <property type="match status" value="1"/>
</dbReference>
<feature type="region of interest" description="Disordered" evidence="1">
    <location>
        <begin position="564"/>
        <end position="622"/>
    </location>
</feature>
<dbReference type="InterPro" id="IPR013078">
    <property type="entry name" value="His_Pase_superF_clade-1"/>
</dbReference>
<evidence type="ECO:0000313" key="2">
    <source>
        <dbReference type="EMBL" id="CBZ52279.1"/>
    </source>
</evidence>
<feature type="region of interest" description="Disordered" evidence="1">
    <location>
        <begin position="383"/>
        <end position="424"/>
    </location>
</feature>
<dbReference type="InParanoid" id="F0VEY5"/>
<feature type="region of interest" description="Disordered" evidence="1">
    <location>
        <begin position="269"/>
        <end position="354"/>
    </location>
</feature>
<feature type="compositionally biased region" description="Polar residues" evidence="1">
    <location>
        <begin position="1"/>
        <end position="10"/>
    </location>
</feature>
<gene>
    <name evidence="3" type="ORF">BN1204_020660</name>
    <name evidence="2" type="ORF">NCLIV_0206</name>
</gene>
<dbReference type="OrthoDB" id="347888at2759"/>
<feature type="region of interest" description="Disordered" evidence="1">
    <location>
        <begin position="1"/>
        <end position="80"/>
    </location>
</feature>
<proteinExistence type="predicted"/>
<dbReference type="VEuPathDB" id="ToxoDB:NCLIV_0206"/>
<reference evidence="4" key="3">
    <citation type="journal article" date="2012" name="PLoS Pathog.">
        <title>Comparative genomics of the apicomplexan parasites Toxoplasma gondii and Neospora caninum: Coccidia differing in host range and transmission strategy.</title>
        <authorList>
            <person name="Reid A.J."/>
            <person name="Vermont S.J."/>
            <person name="Cotton J.A."/>
            <person name="Harris D."/>
            <person name="Hill-Cawthorne G.A."/>
            <person name="Konen-Waisman S."/>
            <person name="Latham S.M."/>
            <person name="Mourier T."/>
            <person name="Norton R."/>
            <person name="Quail M.A."/>
            <person name="Sanders M."/>
            <person name="Shanmugam D."/>
            <person name="Sohal A."/>
            <person name="Wasmuth J.D."/>
            <person name="Brunk B."/>
            <person name="Grigg M.E."/>
            <person name="Howard J.C."/>
            <person name="Parkinson J."/>
            <person name="Roos D.S."/>
            <person name="Trees A.J."/>
            <person name="Berriman M."/>
            <person name="Pain A."/>
            <person name="Wastling J.M."/>
        </authorList>
    </citation>
    <scope>NUCLEOTIDE SEQUENCE [LARGE SCALE GENOMIC DNA]</scope>
    <source>
        <strain evidence="4">Liverpool</strain>
    </source>
</reference>
<dbReference type="AlphaFoldDB" id="F0VEY5"/>
<feature type="compositionally biased region" description="Polar residues" evidence="1">
    <location>
        <begin position="306"/>
        <end position="346"/>
    </location>
</feature>
<organism evidence="2 4">
    <name type="scientific">Neospora caninum (strain Liverpool)</name>
    <dbReference type="NCBI Taxonomy" id="572307"/>
    <lineage>
        <taxon>Eukaryota</taxon>
        <taxon>Sar</taxon>
        <taxon>Alveolata</taxon>
        <taxon>Apicomplexa</taxon>
        <taxon>Conoidasida</taxon>
        <taxon>Coccidia</taxon>
        <taxon>Eucoccidiorida</taxon>
        <taxon>Eimeriorina</taxon>
        <taxon>Sarcocystidae</taxon>
        <taxon>Neospora</taxon>
    </lineage>
</organism>
<feature type="compositionally biased region" description="Basic and acidic residues" evidence="1">
    <location>
        <begin position="133"/>
        <end position="153"/>
    </location>
</feature>
<feature type="compositionally biased region" description="Pro residues" evidence="1">
    <location>
        <begin position="48"/>
        <end position="59"/>
    </location>
</feature>
<evidence type="ECO:0000256" key="1">
    <source>
        <dbReference type="SAM" id="MobiDB-lite"/>
    </source>
</evidence>
<evidence type="ECO:0000313" key="3">
    <source>
        <dbReference type="EMBL" id="CEL66247.1"/>
    </source>
</evidence>
<keyword evidence="4" id="KW-1185">Reference proteome</keyword>
<feature type="compositionally biased region" description="Basic and acidic residues" evidence="1">
    <location>
        <begin position="383"/>
        <end position="402"/>
    </location>
</feature>
<dbReference type="GO" id="GO:0005737">
    <property type="term" value="C:cytoplasm"/>
    <property type="evidence" value="ECO:0007669"/>
    <property type="project" value="TreeGrafter"/>
</dbReference>
<dbReference type="OMA" id="QAARWVQ"/>
<protein>
    <submittedName>
        <fullName evidence="2 3">Phosphoglycerate mutase domain-containing protein</fullName>
    </submittedName>
</protein>
<dbReference type="EMBL" id="LN714481">
    <property type="protein sequence ID" value="CEL66247.1"/>
    <property type="molecule type" value="Genomic_DNA"/>
</dbReference>
<feature type="region of interest" description="Disordered" evidence="1">
    <location>
        <begin position="130"/>
        <end position="231"/>
    </location>
</feature>
<dbReference type="SUPFAM" id="SSF53254">
    <property type="entry name" value="Phosphoglycerate mutase-like"/>
    <property type="match status" value="1"/>
</dbReference>
<dbReference type="PANTHER" id="PTHR48100">
    <property type="entry name" value="BROAD-SPECIFICITY PHOSPHATASE YOR283W-RELATED"/>
    <property type="match status" value="1"/>
</dbReference>
<reference evidence="3" key="4">
    <citation type="journal article" date="2015" name="PLoS ONE">
        <title>Comprehensive Evaluation of Toxoplasma gondii VEG and Neospora caninum LIV Genomes with Tachyzoite Stage Transcriptome and Proteome Defines Novel Transcript Features.</title>
        <authorList>
            <person name="Ramaprasad A."/>
            <person name="Mourier T."/>
            <person name="Naeem R."/>
            <person name="Malas T.B."/>
            <person name="Moussa E."/>
            <person name="Panigrahi A."/>
            <person name="Vermont S.J."/>
            <person name="Otto T.D."/>
            <person name="Wastling J."/>
            <person name="Pain A."/>
        </authorList>
    </citation>
    <scope>NUCLEOTIDE SEQUENCE</scope>
    <source>
        <strain evidence="3">Liverpool</strain>
    </source>
</reference>
<dbReference type="GeneID" id="13444124"/>
<reference evidence="2" key="2">
    <citation type="submission" date="2011-03" db="EMBL/GenBank/DDBJ databases">
        <title>Comparative genomics and transcriptomics of Neospora caninum and Toxoplasma gondii.</title>
        <authorList>
            <person name="Reid A.J."/>
            <person name="Sohal A."/>
            <person name="Harris D."/>
            <person name="Quail M."/>
            <person name="Sanders M."/>
            <person name="Berriman M."/>
            <person name="Wastling J.M."/>
            <person name="Pain A."/>
        </authorList>
    </citation>
    <scope>NUCLEOTIDE SEQUENCE</scope>
    <source>
        <strain evidence="2">Liverpool</strain>
    </source>
</reference>
<name>F0VEY5_NEOCL</name>
<dbReference type="eggNOG" id="ENOG502SBMJ">
    <property type="taxonomic scope" value="Eukaryota"/>
</dbReference>
<accession>F0VEY5</accession>
<dbReference type="EMBL" id="FR823388">
    <property type="protein sequence ID" value="CBZ52279.1"/>
    <property type="molecule type" value="Genomic_DNA"/>
</dbReference>